<dbReference type="AlphaFoldDB" id="A0A257LVQ9"/>
<comment type="similarity">
    <text evidence="1 2">Belongs to the small heat shock protein (HSP20) family.</text>
</comment>
<protein>
    <recommendedName>
        <fullName evidence="3">SHSP domain-containing protein</fullName>
    </recommendedName>
</protein>
<sequence length="137" mass="16054">MADIEYRKFMTIWWARRMPMLSTPDSMFVEVFPPVCMYVKGDVVTVLVNLGGVRVEDVHFYLDEDRDTLIIKGETFPPESIKGAECLAEEINFGPFERKIKLPFAVDEERIEVDNYHGLFSLKLHRKEKEKRILVIE</sequence>
<proteinExistence type="inferred from homology"/>
<dbReference type="PROSITE" id="PS01031">
    <property type="entry name" value="SHSP"/>
    <property type="match status" value="1"/>
</dbReference>
<evidence type="ECO:0000313" key="5">
    <source>
        <dbReference type="Proteomes" id="UP000216312"/>
    </source>
</evidence>
<gene>
    <name evidence="4" type="ORF">CGW93_00230</name>
</gene>
<dbReference type="SUPFAM" id="SSF49764">
    <property type="entry name" value="HSP20-like chaperones"/>
    <property type="match status" value="1"/>
</dbReference>
<name>A0A257LVQ9_UNCW3</name>
<dbReference type="InterPro" id="IPR002068">
    <property type="entry name" value="A-crystallin/Hsp20_dom"/>
</dbReference>
<evidence type="ECO:0000256" key="2">
    <source>
        <dbReference type="RuleBase" id="RU003616"/>
    </source>
</evidence>
<accession>A0A257LVQ9</accession>
<evidence type="ECO:0000259" key="3">
    <source>
        <dbReference type="PROSITE" id="PS01031"/>
    </source>
</evidence>
<evidence type="ECO:0000256" key="1">
    <source>
        <dbReference type="PROSITE-ProRule" id="PRU00285"/>
    </source>
</evidence>
<organism evidence="4 5">
    <name type="scientific">candidate division WOR-3 bacterium 4484_18</name>
    <dbReference type="NCBI Taxonomy" id="2020626"/>
    <lineage>
        <taxon>Bacteria</taxon>
        <taxon>Bacteria division WOR-3</taxon>
    </lineage>
</organism>
<reference evidence="5" key="1">
    <citation type="submission" date="2017-07" db="EMBL/GenBank/DDBJ databases">
        <title>Novel pathways for hydrocarbon cycling and metabolic interdependencies in hydrothermal sediment communities.</title>
        <authorList>
            <person name="Dombrowski N."/>
            <person name="Seitz K."/>
            <person name="Teske A."/>
            <person name="Baker B."/>
        </authorList>
    </citation>
    <scope>NUCLEOTIDE SEQUENCE [LARGE SCALE GENOMIC DNA]</scope>
</reference>
<dbReference type="EMBL" id="NMUJ01000002">
    <property type="protein sequence ID" value="OYV03579.1"/>
    <property type="molecule type" value="Genomic_DNA"/>
</dbReference>
<dbReference type="InterPro" id="IPR008978">
    <property type="entry name" value="HSP20-like_chaperone"/>
</dbReference>
<dbReference type="Pfam" id="PF00011">
    <property type="entry name" value="HSP20"/>
    <property type="match status" value="1"/>
</dbReference>
<feature type="domain" description="SHSP" evidence="3">
    <location>
        <begin position="26"/>
        <end position="137"/>
    </location>
</feature>
<comment type="caution">
    <text evidence="4">The sequence shown here is derived from an EMBL/GenBank/DDBJ whole genome shotgun (WGS) entry which is preliminary data.</text>
</comment>
<dbReference type="Gene3D" id="2.60.40.790">
    <property type="match status" value="1"/>
</dbReference>
<dbReference type="Proteomes" id="UP000216312">
    <property type="component" value="Unassembled WGS sequence"/>
</dbReference>
<evidence type="ECO:0000313" key="4">
    <source>
        <dbReference type="EMBL" id="OYV03579.1"/>
    </source>
</evidence>
<dbReference type="CDD" id="cd06464">
    <property type="entry name" value="ACD_sHsps-like"/>
    <property type="match status" value="1"/>
</dbReference>